<protein>
    <submittedName>
        <fullName evidence="2">Uncharacterized protein</fullName>
    </submittedName>
</protein>
<feature type="region of interest" description="Disordered" evidence="1">
    <location>
        <begin position="183"/>
        <end position="203"/>
    </location>
</feature>
<name>A0A5C1K7D0_9CAUD</name>
<dbReference type="RefSeq" id="YP_010660801.1">
    <property type="nucleotide sequence ID" value="NC_070882.1"/>
</dbReference>
<dbReference type="KEGG" id="vg:77936811"/>
<keyword evidence="3" id="KW-1185">Reference proteome</keyword>
<organism evidence="2 3">
    <name type="scientific">Pseudomonas phage vB_PaeM_PS119XW</name>
    <dbReference type="NCBI Taxonomy" id="2601632"/>
    <lineage>
        <taxon>Viruses</taxon>
        <taxon>Duplodnaviria</taxon>
        <taxon>Heunggongvirae</taxon>
        <taxon>Uroviricota</taxon>
        <taxon>Caudoviricetes</taxon>
        <taxon>Chimalliviridae</taxon>
        <taxon>Pawinskivirus</taxon>
        <taxon>Pawinskivirus PS119XW</taxon>
    </lineage>
</organism>
<evidence type="ECO:0000313" key="2">
    <source>
        <dbReference type="EMBL" id="QEM41790.1"/>
    </source>
</evidence>
<evidence type="ECO:0000256" key="1">
    <source>
        <dbReference type="SAM" id="MobiDB-lite"/>
    </source>
</evidence>
<feature type="compositionally biased region" description="Polar residues" evidence="1">
    <location>
        <begin position="184"/>
        <end position="195"/>
    </location>
</feature>
<evidence type="ECO:0000313" key="3">
    <source>
        <dbReference type="Proteomes" id="UP000322144"/>
    </source>
</evidence>
<reference evidence="2 3" key="1">
    <citation type="submission" date="2019-06" db="EMBL/GenBank/DDBJ databases">
        <title>A distant relative of Phikzvirus genus phages from a therapeutic phage collection.</title>
        <authorList>
            <person name="Hejnowicz M.S."/>
            <person name="Dabrowski K."/>
            <person name="Gawor J."/>
            <person name="Weber-Dabrowska B."/>
            <person name="Gromadka R."/>
            <person name="Lobocka M.B."/>
        </authorList>
    </citation>
    <scope>NUCLEOTIDE SEQUENCE [LARGE SCALE GENOMIC DNA]</scope>
</reference>
<dbReference type="EMBL" id="MN103543">
    <property type="protein sequence ID" value="QEM41790.1"/>
    <property type="molecule type" value="Genomic_DNA"/>
</dbReference>
<accession>A0A5C1K7D0</accession>
<proteinExistence type="predicted"/>
<dbReference type="GeneID" id="77936811"/>
<dbReference type="Proteomes" id="UP000322144">
    <property type="component" value="Segment"/>
</dbReference>
<sequence>MSQYQTDTAEEIRARHVTRGIDDCLNTIIANDEMQLPIILEDRFVKEVLPLLVRPWDTDNLTRYRKYVLELTNPLRVASNEAEPKILFTVPALYPRPATSWAADATTASISHVVDYIAIERERSLQDLEPYITEFLSSVSITTTVDKSVLIPLANILAMYNRTFEDESGNPLYTLAGGVPVKGSNGSVRQQADTSSFDDDYED</sequence>